<proteinExistence type="predicted"/>
<evidence type="ECO:0000256" key="1">
    <source>
        <dbReference type="SAM" id="Phobius"/>
    </source>
</evidence>
<keyword evidence="1" id="KW-1133">Transmembrane helix</keyword>
<keyword evidence="1" id="KW-0472">Membrane</keyword>
<protein>
    <submittedName>
        <fullName evidence="2">Putative secreted protein</fullName>
    </submittedName>
</protein>
<accession>A0A6B0V3W9</accession>
<reference evidence="2" key="1">
    <citation type="submission" date="2019-12" db="EMBL/GenBank/DDBJ databases">
        <title>An insight into the sialome of adult female Ixodes ricinus ticks feeding for 6 days.</title>
        <authorList>
            <person name="Perner J."/>
            <person name="Ribeiro J.M.C."/>
        </authorList>
    </citation>
    <scope>NUCLEOTIDE SEQUENCE</scope>
    <source>
        <strain evidence="2">Semi-engorged</strain>
        <tissue evidence="2">Salivary glands</tissue>
    </source>
</reference>
<evidence type="ECO:0000313" key="2">
    <source>
        <dbReference type="EMBL" id="MXU96504.1"/>
    </source>
</evidence>
<feature type="transmembrane region" description="Helical" evidence="1">
    <location>
        <begin position="12"/>
        <end position="40"/>
    </location>
</feature>
<dbReference type="EMBL" id="GIFC01014421">
    <property type="protein sequence ID" value="MXU96504.1"/>
    <property type="molecule type" value="Transcribed_RNA"/>
</dbReference>
<keyword evidence="1" id="KW-0812">Transmembrane</keyword>
<dbReference type="AlphaFoldDB" id="A0A6B0V3W9"/>
<sequence length="218" mass="24940">MPLCVKFRWADFLPLCFNFFILVCNAAMCQVTVYGDFLLLRFHFLSSCAMSLCVEPQWTETLCCCAFILFLVCSAVMCQVTVDGQISTRPFNFHSCVQCRYVSSCSGQKLPANVLLFFILLCNAAYQVTVKRNKLLFYKNVVSVHVGCSWTLQKVKYSVLKIRDVSFCPFYSVYTSRNANIYIFYSALKAAMEQFSYFVQSPLKEISDALPRNGSRKK</sequence>
<organism evidence="2">
    <name type="scientific">Ixodes ricinus</name>
    <name type="common">Common tick</name>
    <name type="synonym">Acarus ricinus</name>
    <dbReference type="NCBI Taxonomy" id="34613"/>
    <lineage>
        <taxon>Eukaryota</taxon>
        <taxon>Metazoa</taxon>
        <taxon>Ecdysozoa</taxon>
        <taxon>Arthropoda</taxon>
        <taxon>Chelicerata</taxon>
        <taxon>Arachnida</taxon>
        <taxon>Acari</taxon>
        <taxon>Parasitiformes</taxon>
        <taxon>Ixodida</taxon>
        <taxon>Ixodoidea</taxon>
        <taxon>Ixodidae</taxon>
        <taxon>Ixodinae</taxon>
        <taxon>Ixodes</taxon>
    </lineage>
</organism>
<name>A0A6B0V3W9_IXORI</name>